<protein>
    <recommendedName>
        <fullName evidence="6">Precorrin-6A synthase [deacetylating]</fullName>
        <ecNumber evidence="6">2.1.1.152</ecNumber>
    </recommendedName>
</protein>
<dbReference type="PIRSF" id="PIRSF036525">
    <property type="entry name" value="CobF"/>
    <property type="match status" value="1"/>
</dbReference>
<dbReference type="Pfam" id="PF00590">
    <property type="entry name" value="TP_methylase"/>
    <property type="match status" value="1"/>
</dbReference>
<dbReference type="Gene3D" id="3.40.1010.10">
    <property type="entry name" value="Cobalt-precorrin-4 Transmethylase, Domain 1"/>
    <property type="match status" value="1"/>
</dbReference>
<comment type="catalytic activity">
    <reaction evidence="6">
        <text>precorrin-5 + S-adenosyl-L-methionine + H2O = precorrin-6A + acetate + S-adenosyl-L-homocysteine + 2 H(+)</text>
        <dbReference type="Rhea" id="RHEA:18261"/>
        <dbReference type="ChEBI" id="CHEBI:15377"/>
        <dbReference type="ChEBI" id="CHEBI:15378"/>
        <dbReference type="ChEBI" id="CHEBI:30089"/>
        <dbReference type="ChEBI" id="CHEBI:57856"/>
        <dbReference type="ChEBI" id="CHEBI:59789"/>
        <dbReference type="ChEBI" id="CHEBI:77871"/>
        <dbReference type="ChEBI" id="CHEBI:77872"/>
        <dbReference type="EC" id="2.1.1.152"/>
    </reaction>
</comment>
<gene>
    <name evidence="8" type="ORF">SAMN04487991_1768</name>
</gene>
<dbReference type="SUPFAM" id="SSF53790">
    <property type="entry name" value="Tetrapyrrole methylase"/>
    <property type="match status" value="1"/>
</dbReference>
<dbReference type="AlphaFoldDB" id="A0A1I3PSL0"/>
<evidence type="ECO:0000256" key="3">
    <source>
        <dbReference type="ARBA" id="ARBA00022603"/>
    </source>
</evidence>
<keyword evidence="2" id="KW-0169">Cobalamin biosynthesis</keyword>
<dbReference type="InterPro" id="IPR000878">
    <property type="entry name" value="4pyrrol_Mease"/>
</dbReference>
<dbReference type="Gene3D" id="3.30.950.10">
    <property type="entry name" value="Methyltransferase, Cobalt-precorrin-4 Transmethylase, Domain 2"/>
    <property type="match status" value="1"/>
</dbReference>
<dbReference type="InterPro" id="IPR035996">
    <property type="entry name" value="4pyrrol_Methylase_sf"/>
</dbReference>
<accession>A0A1I3PSL0</accession>
<organism evidence="8 9">
    <name type="scientific">Celeribacter neptunius</name>
    <dbReference type="NCBI Taxonomy" id="588602"/>
    <lineage>
        <taxon>Bacteria</taxon>
        <taxon>Pseudomonadati</taxon>
        <taxon>Pseudomonadota</taxon>
        <taxon>Alphaproteobacteria</taxon>
        <taxon>Rhodobacterales</taxon>
        <taxon>Roseobacteraceae</taxon>
        <taxon>Celeribacter</taxon>
    </lineage>
</organism>
<dbReference type="EMBL" id="FORH01000002">
    <property type="protein sequence ID" value="SFJ23956.1"/>
    <property type="molecule type" value="Genomic_DNA"/>
</dbReference>
<dbReference type="NCBIfam" id="TIGR02434">
    <property type="entry name" value="CobF"/>
    <property type="match status" value="1"/>
</dbReference>
<dbReference type="InterPro" id="IPR014776">
    <property type="entry name" value="4pyrrole_Mease_sub2"/>
</dbReference>
<dbReference type="GO" id="GO:0032259">
    <property type="term" value="P:methylation"/>
    <property type="evidence" value="ECO:0007669"/>
    <property type="project" value="UniProtKB-KW"/>
</dbReference>
<dbReference type="GO" id="GO:0009236">
    <property type="term" value="P:cobalamin biosynthetic process"/>
    <property type="evidence" value="ECO:0007669"/>
    <property type="project" value="UniProtKB-KW"/>
</dbReference>
<evidence type="ECO:0000256" key="1">
    <source>
        <dbReference type="ARBA" id="ARBA00004953"/>
    </source>
</evidence>
<dbReference type="RefSeq" id="WP_090060054.1">
    <property type="nucleotide sequence ID" value="NZ_FORH01000002.1"/>
</dbReference>
<evidence type="ECO:0000256" key="2">
    <source>
        <dbReference type="ARBA" id="ARBA00022573"/>
    </source>
</evidence>
<dbReference type="PANTHER" id="PTHR43467:SF1">
    <property type="entry name" value="PRECORRIN-6A SYNTHASE [DEACETYLATING]"/>
    <property type="match status" value="1"/>
</dbReference>
<evidence type="ECO:0000259" key="7">
    <source>
        <dbReference type="Pfam" id="PF00590"/>
    </source>
</evidence>
<dbReference type="Proteomes" id="UP000199630">
    <property type="component" value="Unassembled WGS sequence"/>
</dbReference>
<evidence type="ECO:0000256" key="6">
    <source>
        <dbReference type="PIRNR" id="PIRNR036525"/>
    </source>
</evidence>
<evidence type="ECO:0000256" key="4">
    <source>
        <dbReference type="ARBA" id="ARBA00022679"/>
    </source>
</evidence>
<dbReference type="InterPro" id="IPR012797">
    <property type="entry name" value="CobF"/>
</dbReference>
<dbReference type="CDD" id="cd11643">
    <property type="entry name" value="Precorrin-6A-synthase"/>
    <property type="match status" value="1"/>
</dbReference>
<dbReference type="InterPro" id="IPR014777">
    <property type="entry name" value="4pyrrole_Mease_sub1"/>
</dbReference>
<keyword evidence="3 6" id="KW-0489">Methyltransferase</keyword>
<dbReference type="OrthoDB" id="9787471at2"/>
<proteinExistence type="predicted"/>
<name>A0A1I3PSL0_9RHOB</name>
<dbReference type="STRING" id="588602.SAMN04487991_1768"/>
<keyword evidence="5 6" id="KW-0949">S-adenosyl-L-methionine</keyword>
<comment type="pathway">
    <text evidence="1">Cofactor biosynthesis; adenosylcobalamin biosynthesis.</text>
</comment>
<keyword evidence="9" id="KW-1185">Reference proteome</keyword>
<sequence length="253" mass="27474">MIDLNLIGIGTGDPDHVTQQAIAAMNAADLILIPLKGPEKTELAELRRCLLAQHLNNPTTRVVEFDLPERDADGAPYDQRVSDWHDAIAQAWKTAITEALGTEADANVALLIWGDPMLYDSSLRIAERLGHRMQITPRVIPGITAIQALCAAHAIPLNGVGAPVTLTTGRQLRNHGWPDGVQTVVVMLDGDCAFRALDPAGIEIWWGGCVAMPQERLVAGTLAEVAEKIVTIRAALRAELGWVMDIYLMRRTA</sequence>
<dbReference type="PANTHER" id="PTHR43467">
    <property type="entry name" value="COBALT-PRECORRIN-2 C(20)-METHYLTRANSFERASE"/>
    <property type="match status" value="1"/>
</dbReference>
<keyword evidence="4 6" id="KW-0808">Transferase</keyword>
<evidence type="ECO:0000313" key="9">
    <source>
        <dbReference type="Proteomes" id="UP000199630"/>
    </source>
</evidence>
<comment type="function">
    <text evidence="6">Catalyzes the methylation of C-1 in precorrin-5 and the subsequent extrusion of acetic acid from the resulting intermediate to form cobalt-precorrin-6A.</text>
</comment>
<evidence type="ECO:0000313" key="8">
    <source>
        <dbReference type="EMBL" id="SFJ23956.1"/>
    </source>
</evidence>
<dbReference type="GO" id="GO:0043819">
    <property type="term" value="F:precorrin-6A synthase (deacetylating) activity"/>
    <property type="evidence" value="ECO:0007669"/>
    <property type="project" value="UniProtKB-EC"/>
</dbReference>
<feature type="domain" description="Tetrapyrrole methylase" evidence="7">
    <location>
        <begin position="4"/>
        <end position="225"/>
    </location>
</feature>
<reference evidence="9" key="1">
    <citation type="submission" date="2016-10" db="EMBL/GenBank/DDBJ databases">
        <authorList>
            <person name="Varghese N."/>
            <person name="Submissions S."/>
        </authorList>
    </citation>
    <scope>NUCLEOTIDE SEQUENCE [LARGE SCALE GENOMIC DNA]</scope>
    <source>
        <strain evidence="9">DSM 26471</strain>
    </source>
</reference>
<dbReference type="EC" id="2.1.1.152" evidence="6"/>
<evidence type="ECO:0000256" key="5">
    <source>
        <dbReference type="ARBA" id="ARBA00022691"/>
    </source>
</evidence>